<dbReference type="PANTHER" id="PTHR36117">
    <property type="entry name" value="4-HYDROXYPHENYLACETATE 3-MONOOXYGENASE-RELATED"/>
    <property type="match status" value="1"/>
</dbReference>
<feature type="binding site" evidence="4">
    <location>
        <position position="193"/>
    </location>
    <ligand>
        <name>FAD</name>
        <dbReference type="ChEBI" id="CHEBI:57692"/>
    </ligand>
</feature>
<dbReference type="GO" id="GO:0010124">
    <property type="term" value="P:phenylacetate catabolic process"/>
    <property type="evidence" value="ECO:0007669"/>
    <property type="project" value="InterPro"/>
</dbReference>
<evidence type="ECO:0000259" key="6">
    <source>
        <dbReference type="Pfam" id="PF11794"/>
    </source>
</evidence>
<keyword evidence="2 4" id="KW-0274">FAD</keyword>
<feature type="domain" description="HpaB/PvcC/4-BUDH N-terminal" evidence="6">
    <location>
        <begin position="6"/>
        <end position="271"/>
    </location>
</feature>
<feature type="domain" description="HpaB/PvcC/4-BUDH C-terminal" evidence="5">
    <location>
        <begin position="282"/>
        <end position="463"/>
    </location>
</feature>
<dbReference type="InterPro" id="IPR046373">
    <property type="entry name" value="Acyl-CoA_Oxase/DH_mid-dom_sf"/>
</dbReference>
<dbReference type="GO" id="GO:0016627">
    <property type="term" value="F:oxidoreductase activity, acting on the CH-CH group of donors"/>
    <property type="evidence" value="ECO:0007669"/>
    <property type="project" value="InterPro"/>
</dbReference>
<evidence type="ECO:0000256" key="4">
    <source>
        <dbReference type="PIRSR" id="PIRSR000331-2"/>
    </source>
</evidence>
<dbReference type="Pfam" id="PF03241">
    <property type="entry name" value="HpaB"/>
    <property type="match status" value="1"/>
</dbReference>
<dbReference type="SUPFAM" id="SSF56645">
    <property type="entry name" value="Acyl-CoA dehydrogenase NM domain-like"/>
    <property type="match status" value="1"/>
</dbReference>
<dbReference type="Proteomes" id="UP000239663">
    <property type="component" value="Unassembled WGS sequence"/>
</dbReference>
<evidence type="ECO:0000256" key="3">
    <source>
        <dbReference type="ARBA" id="ARBA00023002"/>
    </source>
</evidence>
<comment type="caution">
    <text evidence="7">The sequence shown here is derived from an EMBL/GenBank/DDBJ whole genome shotgun (WGS) entry which is preliminary data.</text>
</comment>
<feature type="binding site" evidence="4">
    <location>
        <begin position="452"/>
        <end position="455"/>
    </location>
    <ligand>
        <name>FAD</name>
        <dbReference type="ChEBI" id="CHEBI:57692"/>
    </ligand>
</feature>
<dbReference type="Gene3D" id="1.10.3140.10">
    <property type="entry name" value="4-hydroxybutyryl-coa dehydratase, domain 1"/>
    <property type="match status" value="1"/>
</dbReference>
<dbReference type="Gene3D" id="1.20.140.10">
    <property type="entry name" value="Butyryl-CoA Dehydrogenase, subunit A, domain 3"/>
    <property type="match status" value="1"/>
</dbReference>
<dbReference type="GO" id="GO:0050660">
    <property type="term" value="F:flavin adenine dinucleotide binding"/>
    <property type="evidence" value="ECO:0007669"/>
    <property type="project" value="InterPro"/>
</dbReference>
<sequence>MPARSGKQYLEAINRMRANVWIDGKKVTGTMSGHPSLKGVMKSTADLYDVQLLKGNQDIMTFRSPSTGNQVGTSFLKPETKEDLEKRRLSTQLWAKESGGMLGRSPDYMNTVMMAFASSSEIFSLQDKRFTKNMDTLFEQARERDLCFTHTFINPQVNRASYYTENFSQTIAAQTIDIKEDGIVIQGARLLATQGGITDEILVYPSGGAASNPEMAYGFSIPSNTPGLKFISREPYSYRESVFDHPLSSRFDELDMIVVFDQVLVPWERVFFYQHPEVALKAYKDSSFHVLAVHQVTSRRIVKLEFMLGLARKLINIIQVGEYPHIHEKISEMKVGIESLKGLVLAGERNAVQDKWGVMVPDKNPMDAAVMLFPRLYPRFVEIIQLIGASGLASLPTISDFNSEIRDDLDLYMQAATVSAKERVKIFRLAWDMTMSSFGSRQTLYERFFFGDAIRLATGHYLNTNDGEAGIVDSFLDKYGH</sequence>
<organism evidence="7 8">
    <name type="scientific">Pradoshia eiseniae</name>
    <dbReference type="NCBI Taxonomy" id="2064768"/>
    <lineage>
        <taxon>Bacteria</taxon>
        <taxon>Bacillati</taxon>
        <taxon>Bacillota</taxon>
        <taxon>Bacilli</taxon>
        <taxon>Bacillales</taxon>
        <taxon>Bacillaceae</taxon>
        <taxon>Pradoshia</taxon>
    </lineage>
</organism>
<dbReference type="AlphaFoldDB" id="A0A2S7N0G2"/>
<keyword evidence="1" id="KW-0285">Flavoprotein</keyword>
<evidence type="ECO:0000256" key="2">
    <source>
        <dbReference type="ARBA" id="ARBA00022827"/>
    </source>
</evidence>
<dbReference type="PIRSF" id="PIRSF000331">
    <property type="entry name" value="HpaA_HpaB"/>
    <property type="match status" value="1"/>
</dbReference>
<evidence type="ECO:0000256" key="1">
    <source>
        <dbReference type="ARBA" id="ARBA00022630"/>
    </source>
</evidence>
<evidence type="ECO:0000313" key="8">
    <source>
        <dbReference type="Proteomes" id="UP000239663"/>
    </source>
</evidence>
<dbReference type="EMBL" id="PKOZ01000004">
    <property type="protein sequence ID" value="PQD95572.1"/>
    <property type="molecule type" value="Genomic_DNA"/>
</dbReference>
<dbReference type="InterPro" id="IPR024719">
    <property type="entry name" value="HpaB/PvcC/4-BUDH_C"/>
</dbReference>
<dbReference type="InterPro" id="IPR036250">
    <property type="entry name" value="AcylCo_DH-like_C"/>
</dbReference>
<dbReference type="Gene3D" id="2.40.110.10">
    <property type="entry name" value="Butyryl-CoA Dehydrogenase, subunit A, domain 2"/>
    <property type="match status" value="1"/>
</dbReference>
<evidence type="ECO:0000259" key="5">
    <source>
        <dbReference type="Pfam" id="PF03241"/>
    </source>
</evidence>
<dbReference type="RefSeq" id="WP_104849326.1">
    <property type="nucleotide sequence ID" value="NZ_PKOZ01000004.1"/>
</dbReference>
<dbReference type="InterPro" id="IPR024674">
    <property type="entry name" value="HpaB/PvcC/4-BUDH_N"/>
</dbReference>
<feature type="binding site" evidence="4">
    <location>
        <begin position="156"/>
        <end position="159"/>
    </location>
    <ligand>
        <name>FAD</name>
        <dbReference type="ChEBI" id="CHEBI:57692"/>
    </ligand>
</feature>
<dbReference type="PANTHER" id="PTHR36117:SF3">
    <property type="entry name" value="4-HYDROXYPHENYLACETATE 3-MONOOXYGENASE-RELATED"/>
    <property type="match status" value="1"/>
</dbReference>
<protein>
    <submittedName>
        <fullName evidence="7">4-hydroxyphenylacetate 3-monooxygenase, oxygenase component</fullName>
    </submittedName>
</protein>
<dbReference type="OrthoDB" id="9785230at2"/>
<dbReference type="Pfam" id="PF11794">
    <property type="entry name" value="HpaB_N"/>
    <property type="match status" value="1"/>
</dbReference>
<proteinExistence type="predicted"/>
<keyword evidence="8" id="KW-1185">Reference proteome</keyword>
<dbReference type="InterPro" id="IPR012687">
    <property type="entry name" value="HpaB_Deino-type"/>
</dbReference>
<accession>A0A2S7N0G2</accession>
<dbReference type="NCBIfam" id="TIGR02309">
    <property type="entry name" value="HpaB-1"/>
    <property type="match status" value="1"/>
</dbReference>
<dbReference type="InterPro" id="IPR009100">
    <property type="entry name" value="AcylCoA_DH/oxidase_NM_dom_sf"/>
</dbReference>
<name>A0A2S7N0G2_9BACI</name>
<gene>
    <name evidence="7" type="primary">hpaB</name>
    <name evidence="7" type="ORF">CYL18_09845</name>
</gene>
<dbReference type="GO" id="GO:0016712">
    <property type="term" value="F:oxidoreductase activity, acting on paired donors, with incorporation or reduction of molecular oxygen, reduced flavin or flavoprotein as one donor, and incorporation of one atom of oxygen"/>
    <property type="evidence" value="ECO:0007669"/>
    <property type="project" value="InterPro"/>
</dbReference>
<reference evidence="7 8" key="1">
    <citation type="submission" date="2017-12" db="EMBL/GenBank/DDBJ databases">
        <title>Taxonomic description and draft genome of Pradoshia cofamensis Gen. nov., sp. nov., a thermotolerant bacillale isolated from anterior gut of earthworm Eisenia fetida.</title>
        <authorList>
            <person name="Saha T."/>
            <person name="Chakraborty R."/>
        </authorList>
    </citation>
    <scope>NUCLEOTIDE SEQUENCE [LARGE SCALE GENOMIC DNA]</scope>
    <source>
        <strain evidence="7 8">EAG3</strain>
    </source>
</reference>
<evidence type="ECO:0000313" key="7">
    <source>
        <dbReference type="EMBL" id="PQD95572.1"/>
    </source>
</evidence>
<dbReference type="InterPro" id="IPR004925">
    <property type="entry name" value="HpaB/PvcC/4-BUDH"/>
</dbReference>
<keyword evidence="7" id="KW-0503">Monooxygenase</keyword>
<keyword evidence="3" id="KW-0560">Oxidoreductase</keyword>
<dbReference type="SUPFAM" id="SSF47203">
    <property type="entry name" value="Acyl-CoA dehydrogenase C-terminal domain-like"/>
    <property type="match status" value="1"/>
</dbReference>